<organism evidence="1 2">
    <name type="scientific">Paenibacillus glycanilyticus</name>
    <dbReference type="NCBI Taxonomy" id="126569"/>
    <lineage>
        <taxon>Bacteria</taxon>
        <taxon>Bacillati</taxon>
        <taxon>Bacillota</taxon>
        <taxon>Bacilli</taxon>
        <taxon>Bacillales</taxon>
        <taxon>Paenibacillaceae</taxon>
        <taxon>Paenibacillus</taxon>
    </lineage>
</organism>
<comment type="caution">
    <text evidence="1">The sequence shown here is derived from an EMBL/GenBank/DDBJ whole genome shotgun (WGS) entry which is preliminary data.</text>
</comment>
<gene>
    <name evidence="1" type="ORF">PghCCS26_23560</name>
</gene>
<evidence type="ECO:0000313" key="1">
    <source>
        <dbReference type="EMBL" id="GMK45228.1"/>
    </source>
</evidence>
<protein>
    <recommendedName>
        <fullName evidence="3">Phosphoglucomutase</fullName>
    </recommendedName>
</protein>
<name>A0ABQ6NKB2_9BACL</name>
<accession>A0ABQ6NKB2</accession>
<evidence type="ECO:0008006" key="3">
    <source>
        <dbReference type="Google" id="ProtNLM"/>
    </source>
</evidence>
<dbReference type="Proteomes" id="UP001285921">
    <property type="component" value="Unassembled WGS sequence"/>
</dbReference>
<reference evidence="1 2" key="1">
    <citation type="submission" date="2023-05" db="EMBL/GenBank/DDBJ databases">
        <title>Draft genome of Paenibacillus sp. CCS26.</title>
        <authorList>
            <person name="Akita H."/>
            <person name="Shinto Y."/>
            <person name="Kimura Z."/>
        </authorList>
    </citation>
    <scope>NUCLEOTIDE SEQUENCE [LARGE SCALE GENOMIC DNA]</scope>
    <source>
        <strain evidence="1 2">CCS26</strain>
    </source>
</reference>
<dbReference type="RefSeq" id="WP_317980008.1">
    <property type="nucleotide sequence ID" value="NZ_BTCL01000006.1"/>
</dbReference>
<proteinExistence type="predicted"/>
<keyword evidence="2" id="KW-1185">Reference proteome</keyword>
<dbReference type="EMBL" id="BTCL01000006">
    <property type="protein sequence ID" value="GMK45228.1"/>
    <property type="molecule type" value="Genomic_DNA"/>
</dbReference>
<sequence length="131" mass="14525">MPYHFVPKLNAKTDGSHYVVEERVKMTGGSYVGFLAHDNILESTIRVYTGSKYTDSLVKDVVVSIPAETPWRRQVKIFSTADEVYVTYETPGDVVEADDINGLQESLAATQKEIEDYRTNGVVDGGSFIGE</sequence>
<evidence type="ECO:0000313" key="2">
    <source>
        <dbReference type="Proteomes" id="UP001285921"/>
    </source>
</evidence>